<evidence type="ECO:0000259" key="6">
    <source>
        <dbReference type="Pfam" id="PF00817"/>
    </source>
</evidence>
<evidence type="ECO:0000256" key="4">
    <source>
        <dbReference type="ARBA" id="ARBA00025589"/>
    </source>
</evidence>
<feature type="domain" description="UmuC" evidence="6">
    <location>
        <begin position="29"/>
        <end position="155"/>
    </location>
</feature>
<dbReference type="RefSeq" id="WP_161761669.1">
    <property type="nucleotide sequence ID" value="NZ_JAAATX020000004.1"/>
</dbReference>
<evidence type="ECO:0000256" key="1">
    <source>
        <dbReference type="ARBA" id="ARBA00011245"/>
    </source>
</evidence>
<evidence type="ECO:0000259" key="7">
    <source>
        <dbReference type="Pfam" id="PF11799"/>
    </source>
</evidence>
<evidence type="ECO:0000256" key="2">
    <source>
        <dbReference type="ARBA" id="ARBA00012417"/>
    </source>
</evidence>
<dbReference type="Pfam" id="PF11799">
    <property type="entry name" value="IMS_C"/>
    <property type="match status" value="1"/>
</dbReference>
<dbReference type="EC" id="2.7.7.7" evidence="2"/>
<dbReference type="InterPro" id="IPR050356">
    <property type="entry name" value="SulA_CellDiv_inhibitor"/>
</dbReference>
<feature type="domain" description="DNA polymerase Y-family little finger" evidence="7">
    <location>
        <begin position="291"/>
        <end position="370"/>
    </location>
</feature>
<dbReference type="PANTHER" id="PTHR35369">
    <property type="entry name" value="BLR3025 PROTEIN-RELATED"/>
    <property type="match status" value="1"/>
</dbReference>
<organism evidence="8 9">
    <name type="scientific">Paragemmobacter amnigenus</name>
    <dbReference type="NCBI Taxonomy" id="2852097"/>
    <lineage>
        <taxon>Bacteria</taxon>
        <taxon>Pseudomonadati</taxon>
        <taxon>Pseudomonadota</taxon>
        <taxon>Alphaproteobacteria</taxon>
        <taxon>Rhodobacterales</taxon>
        <taxon>Paracoccaceae</taxon>
        <taxon>Paragemmobacter</taxon>
    </lineage>
</organism>
<comment type="caution">
    <text evidence="8">The sequence shown here is derived from an EMBL/GenBank/DDBJ whole genome shotgun (WGS) entry which is preliminary data.</text>
</comment>
<dbReference type="InterPro" id="IPR017961">
    <property type="entry name" value="DNA_pol_Y-fam_little_finger"/>
</dbReference>
<dbReference type="InterPro" id="IPR001126">
    <property type="entry name" value="UmuC"/>
</dbReference>
<dbReference type="InterPro" id="IPR043502">
    <property type="entry name" value="DNA/RNA_pol_sf"/>
</dbReference>
<evidence type="ECO:0000313" key="8">
    <source>
        <dbReference type="EMBL" id="MBU9697625.1"/>
    </source>
</evidence>
<evidence type="ECO:0000256" key="3">
    <source>
        <dbReference type="ARBA" id="ARBA00022763"/>
    </source>
</evidence>
<protein>
    <recommendedName>
        <fullName evidence="2">DNA-directed DNA polymerase</fullName>
        <ecNumber evidence="2">2.7.7.7</ecNumber>
    </recommendedName>
</protein>
<comment type="subunit">
    <text evidence="1">Monomer.</text>
</comment>
<evidence type="ECO:0000256" key="5">
    <source>
        <dbReference type="ARBA" id="ARBA00049244"/>
    </source>
</evidence>
<keyword evidence="9" id="KW-1185">Reference proteome</keyword>
<dbReference type="Pfam" id="PF00817">
    <property type="entry name" value="IMS"/>
    <property type="match status" value="1"/>
</dbReference>
<dbReference type="Gene3D" id="3.40.1170.60">
    <property type="match status" value="1"/>
</dbReference>
<comment type="catalytic activity">
    <reaction evidence="5">
        <text>DNA(n) + a 2'-deoxyribonucleoside 5'-triphosphate = DNA(n+1) + diphosphate</text>
        <dbReference type="Rhea" id="RHEA:22508"/>
        <dbReference type="Rhea" id="RHEA-COMP:17339"/>
        <dbReference type="Rhea" id="RHEA-COMP:17340"/>
        <dbReference type="ChEBI" id="CHEBI:33019"/>
        <dbReference type="ChEBI" id="CHEBI:61560"/>
        <dbReference type="ChEBI" id="CHEBI:173112"/>
        <dbReference type="EC" id="2.7.7.7"/>
    </reaction>
</comment>
<sequence>MSRRRILSLWFPRLAAERALRQARGGAAGLAGPLVVVGERNGAQVVTSVSARAEAAGVAPGQPLRDAGAMCPDLVTVPEDAAGEAAFLTLLRRWAGKFSPWVAEEAPAGLVVDLTGCAHLFGGEAALMAQVEADCAEMGLSLRAAVADTVGAAWALARFAGRGDVPLRSGDAIEQEAHATRSRAARRRGWEKGGALPAGGVGAVAPRGVIAAEGKVRQALGPLPVAALRLAPEAVEGLVRLGLRRVEDVAVLPRAALARRFGAGVLRRLDQALGLEPEPVTPAGAPLHFAARISLPEPIGLLADVEAGVDRLLPVLCARLRRHGRGARRVRVQAFRADGRVEVAEVGLARASDREDRIRPLLWMKLGDLDAGFGIDMLRLEAVETEALAPVQHRSPVGVAGVAAQGAGLDDLLGKLGVRLGAEAVTRFHPGESHVPEKGAQVLAAAWSEPFAGPWPKRGLRPLRLFRPEPVGAPEDDPTPPARFRWRRREMVTRFATGPERIAPEWWLDDPDWRTGPRDYWRVETEGGERLWLFFAHGGDVTGGWFCHGGE</sequence>
<dbReference type="PANTHER" id="PTHR35369:SF2">
    <property type="entry name" value="BLR3025 PROTEIN"/>
    <property type="match status" value="1"/>
</dbReference>
<dbReference type="EMBL" id="JAAATX020000004">
    <property type="protein sequence ID" value="MBU9697625.1"/>
    <property type="molecule type" value="Genomic_DNA"/>
</dbReference>
<dbReference type="SUPFAM" id="SSF56672">
    <property type="entry name" value="DNA/RNA polymerases"/>
    <property type="match status" value="1"/>
</dbReference>
<evidence type="ECO:0000313" key="9">
    <source>
        <dbReference type="Proteomes" id="UP000731907"/>
    </source>
</evidence>
<keyword evidence="3" id="KW-0227">DNA damage</keyword>
<accession>A0ABS6J1J8</accession>
<dbReference type="Proteomes" id="UP000731907">
    <property type="component" value="Unassembled WGS sequence"/>
</dbReference>
<reference evidence="8 9" key="1">
    <citation type="submission" date="2021-06" db="EMBL/GenBank/DDBJ databases">
        <title>Rhodobacteraceae bacterium strain HSP-20.</title>
        <authorList>
            <person name="Chen W.-M."/>
        </authorList>
    </citation>
    <scope>NUCLEOTIDE SEQUENCE [LARGE SCALE GENOMIC DNA]</scope>
    <source>
        <strain evidence="8 9">HSP-20</strain>
    </source>
</reference>
<gene>
    <name evidence="8" type="ORF">GU927_007170</name>
</gene>
<name>A0ABS6J1J8_9RHOB</name>
<comment type="function">
    <text evidence="4">Poorly processive, error-prone DNA polymerase involved in untargeted mutagenesis. Copies undamaged DNA at stalled replication forks, which arise in vivo from mismatched or misaligned primer ends. These misaligned primers can be extended by PolIV. Exhibits no 3'-5' exonuclease (proofreading) activity. May be involved in translesional synthesis, in conjunction with the beta clamp from PolIII.</text>
</comment>
<dbReference type="CDD" id="cd03468">
    <property type="entry name" value="PolY_like"/>
    <property type="match status" value="1"/>
</dbReference>
<proteinExistence type="predicted"/>